<keyword evidence="1" id="KW-0732">Signal</keyword>
<evidence type="ECO:0000313" key="3">
    <source>
        <dbReference type="Proteomes" id="UP000831534"/>
    </source>
</evidence>
<sequence length="84" mass="8933">MKKTFALCLLAFGLAACSGTWKGMKSDTSRNLDKTEAAVEKGWDKTKEAGEKVADKTEGVLKKGAETVGKGVRKTGEAIEKLGQ</sequence>
<feature type="chain" id="PRO_5035911543" description="Lipoprotein" evidence="1">
    <location>
        <begin position="19"/>
        <end position="84"/>
    </location>
</feature>
<protein>
    <recommendedName>
        <fullName evidence="4">Lipoprotein</fullName>
    </recommendedName>
</protein>
<dbReference type="EMBL" id="CP091521">
    <property type="protein sequence ID" value="UOP04666.1"/>
    <property type="molecule type" value="Genomic_DNA"/>
</dbReference>
<gene>
    <name evidence="2" type="ORF">LVJ77_10755</name>
</gene>
<reference evidence="2" key="1">
    <citation type="journal article" date="2022" name="Res Sq">
        <title>Evolution of multicellular longitudinally dividing oral cavity symbionts (Neisseriaceae).</title>
        <authorList>
            <person name="Nyongesa S."/>
            <person name="Weber P."/>
            <person name="Bernet E."/>
            <person name="Pullido F."/>
            <person name="Nieckarz M."/>
            <person name="Delaby M."/>
            <person name="Nieves C."/>
            <person name="Viehboeck T."/>
            <person name="Krause N."/>
            <person name="Rivera-Millot A."/>
            <person name="Nakamura A."/>
            <person name="Vischer N."/>
            <person name="VanNieuwenhze M."/>
            <person name="Brun Y."/>
            <person name="Cava F."/>
            <person name="Bulgheresi S."/>
            <person name="Veyrier F."/>
        </authorList>
    </citation>
    <scope>NUCLEOTIDE SEQUENCE</scope>
    <source>
        <strain evidence="2">17694</strain>
    </source>
</reference>
<feature type="signal peptide" evidence="1">
    <location>
        <begin position="1"/>
        <end position="18"/>
    </location>
</feature>
<dbReference type="Proteomes" id="UP000831534">
    <property type="component" value="Chromosome"/>
</dbReference>
<evidence type="ECO:0000256" key="1">
    <source>
        <dbReference type="SAM" id="SignalP"/>
    </source>
</evidence>
<evidence type="ECO:0008006" key="4">
    <source>
        <dbReference type="Google" id="ProtNLM"/>
    </source>
</evidence>
<dbReference type="Gene3D" id="1.10.287.700">
    <property type="entry name" value="Helix hairpin bin"/>
    <property type="match status" value="1"/>
</dbReference>
<reference evidence="2" key="2">
    <citation type="submission" date="2024-09" db="EMBL/GenBank/DDBJ databases">
        <authorList>
            <person name="Veyrier F.J."/>
        </authorList>
    </citation>
    <scope>NUCLEOTIDE SEQUENCE</scope>
    <source>
        <strain evidence="2">17694</strain>
    </source>
</reference>
<name>A0A8T9MW23_9NEIS</name>
<dbReference type="PROSITE" id="PS51257">
    <property type="entry name" value="PROKAR_LIPOPROTEIN"/>
    <property type="match status" value="1"/>
</dbReference>
<dbReference type="AlphaFoldDB" id="A0A8T9MW23"/>
<proteinExistence type="predicted"/>
<organism evidence="2 3">
    <name type="scientific">Conchiformibius kuhniae</name>
    <dbReference type="NCBI Taxonomy" id="211502"/>
    <lineage>
        <taxon>Bacteria</taxon>
        <taxon>Pseudomonadati</taxon>
        <taxon>Pseudomonadota</taxon>
        <taxon>Betaproteobacteria</taxon>
        <taxon>Neisseriales</taxon>
        <taxon>Neisseriaceae</taxon>
        <taxon>Conchiformibius</taxon>
    </lineage>
</organism>
<evidence type="ECO:0000313" key="2">
    <source>
        <dbReference type="EMBL" id="UOP04666.1"/>
    </source>
</evidence>
<dbReference type="KEGG" id="ckh:LVJ77_10755"/>
<accession>A0A8T9MW23</accession>
<keyword evidence="3" id="KW-1185">Reference proteome</keyword>
<dbReference type="RefSeq" id="WP_027010245.1">
    <property type="nucleotide sequence ID" value="NZ_CP091521.1"/>
</dbReference>